<dbReference type="PROSITE" id="PS50995">
    <property type="entry name" value="HTH_MARR_2"/>
    <property type="match status" value="1"/>
</dbReference>
<gene>
    <name evidence="2" type="ORF">M2152_002518</name>
</gene>
<dbReference type="RefSeq" id="WP_322134618.1">
    <property type="nucleotide sequence ID" value="NZ_CP085036.1"/>
</dbReference>
<dbReference type="InterPro" id="IPR036390">
    <property type="entry name" value="WH_DNA-bd_sf"/>
</dbReference>
<dbReference type="GO" id="GO:0003677">
    <property type="term" value="F:DNA binding"/>
    <property type="evidence" value="ECO:0007669"/>
    <property type="project" value="UniProtKB-KW"/>
</dbReference>
<name>A0ABT6KR82_9MICO</name>
<feature type="domain" description="HTH marR-type" evidence="1">
    <location>
        <begin position="20"/>
        <end position="156"/>
    </location>
</feature>
<dbReference type="InterPro" id="IPR036388">
    <property type="entry name" value="WH-like_DNA-bd_sf"/>
</dbReference>
<dbReference type="SMART" id="SM00347">
    <property type="entry name" value="HTH_MARR"/>
    <property type="match status" value="1"/>
</dbReference>
<proteinExistence type="predicted"/>
<dbReference type="Pfam" id="PF01047">
    <property type="entry name" value="MarR"/>
    <property type="match status" value="1"/>
</dbReference>
<evidence type="ECO:0000259" key="1">
    <source>
        <dbReference type="PROSITE" id="PS50995"/>
    </source>
</evidence>
<dbReference type="EMBL" id="JARXVQ010000001">
    <property type="protein sequence ID" value="MDH6182336.1"/>
    <property type="molecule type" value="Genomic_DNA"/>
</dbReference>
<evidence type="ECO:0000313" key="3">
    <source>
        <dbReference type="Proteomes" id="UP001160142"/>
    </source>
</evidence>
<dbReference type="InterPro" id="IPR000835">
    <property type="entry name" value="HTH_MarR-typ"/>
</dbReference>
<protein>
    <submittedName>
        <fullName evidence="2">DNA-binding MarR family transcriptional regulator</fullName>
    </submittedName>
</protein>
<evidence type="ECO:0000313" key="2">
    <source>
        <dbReference type="EMBL" id="MDH6182336.1"/>
    </source>
</evidence>
<organism evidence="2 3">
    <name type="scientific">Antiquaquibacter oligotrophicus</name>
    <dbReference type="NCBI Taxonomy" id="2880260"/>
    <lineage>
        <taxon>Bacteria</taxon>
        <taxon>Bacillati</taxon>
        <taxon>Actinomycetota</taxon>
        <taxon>Actinomycetes</taxon>
        <taxon>Micrococcales</taxon>
        <taxon>Microbacteriaceae</taxon>
        <taxon>Antiquaquibacter</taxon>
    </lineage>
</organism>
<comment type="caution">
    <text evidence="2">The sequence shown here is derived from an EMBL/GenBank/DDBJ whole genome shotgun (WGS) entry which is preliminary data.</text>
</comment>
<dbReference type="PANTHER" id="PTHR33164:SF57">
    <property type="entry name" value="MARR-FAMILY TRANSCRIPTIONAL REGULATOR"/>
    <property type="match status" value="1"/>
</dbReference>
<keyword evidence="3" id="KW-1185">Reference proteome</keyword>
<sequence length="163" mass="17278">MVRKLDEAPAAPATVLLPYESEALADLVRISGLLNSLEFQRKIVGDSVIPDDPNAFSAIYALATAGSLRPGVLATKLHVSAPTASRLVEKLSCAGLVRRIADPDDSRASLVALTAEGAKAGADIFSKGDIMMDALLADWQPHDRIALTSLLSRLADAMLSDRR</sequence>
<accession>A0ABT6KR82</accession>
<dbReference type="Gene3D" id="1.10.10.10">
    <property type="entry name" value="Winged helix-like DNA-binding domain superfamily/Winged helix DNA-binding domain"/>
    <property type="match status" value="1"/>
</dbReference>
<dbReference type="SUPFAM" id="SSF46785">
    <property type="entry name" value="Winged helix' DNA-binding domain"/>
    <property type="match status" value="1"/>
</dbReference>
<dbReference type="InterPro" id="IPR039422">
    <property type="entry name" value="MarR/SlyA-like"/>
</dbReference>
<dbReference type="PANTHER" id="PTHR33164">
    <property type="entry name" value="TRANSCRIPTIONAL REGULATOR, MARR FAMILY"/>
    <property type="match status" value="1"/>
</dbReference>
<reference evidence="2 3" key="1">
    <citation type="submission" date="2023-04" db="EMBL/GenBank/DDBJ databases">
        <title>Genome Encyclopedia of Bacteria and Archaea VI: Functional Genomics of Type Strains.</title>
        <authorList>
            <person name="Whitman W."/>
        </authorList>
    </citation>
    <scope>NUCLEOTIDE SEQUENCE [LARGE SCALE GENOMIC DNA]</scope>
    <source>
        <strain evidence="2 3">SG_E_30_P1</strain>
    </source>
</reference>
<keyword evidence="2" id="KW-0238">DNA-binding</keyword>
<dbReference type="Proteomes" id="UP001160142">
    <property type="component" value="Unassembled WGS sequence"/>
</dbReference>
<dbReference type="PRINTS" id="PR00598">
    <property type="entry name" value="HTHMARR"/>
</dbReference>